<evidence type="ECO:0000256" key="1">
    <source>
        <dbReference type="SAM" id="MobiDB-lite"/>
    </source>
</evidence>
<feature type="region of interest" description="Disordered" evidence="1">
    <location>
        <begin position="1"/>
        <end position="35"/>
    </location>
</feature>
<feature type="compositionally biased region" description="Basic and acidic residues" evidence="1">
    <location>
        <begin position="7"/>
        <end position="29"/>
    </location>
</feature>
<sequence>MSSARQTTDHDAIRRWIEERKGTPSRVRDSGSGGILRVDFGEPEEALEPVEWEVFFDIFEKSDLAFLHQDEAEDGNMSRFNKFVSRS</sequence>
<evidence type="ECO:0000313" key="3">
    <source>
        <dbReference type="Proteomes" id="UP000309667"/>
    </source>
</evidence>
<evidence type="ECO:0008006" key="4">
    <source>
        <dbReference type="Google" id="ProtNLM"/>
    </source>
</evidence>
<proteinExistence type="predicted"/>
<keyword evidence="3" id="KW-1185">Reference proteome</keyword>
<reference evidence="2 3" key="1">
    <citation type="submission" date="2019-04" db="EMBL/GenBank/DDBJ databases">
        <title>Genome sequence of strain 7209-2.</title>
        <authorList>
            <person name="Gao J."/>
            <person name="Sun J."/>
        </authorList>
    </citation>
    <scope>NUCLEOTIDE SEQUENCE [LARGE SCALE GENOMIC DNA]</scope>
    <source>
        <strain evidence="2 3">7209-2</strain>
    </source>
</reference>
<name>A0ABY2QQK9_9HYPH</name>
<dbReference type="EMBL" id="STGT01000005">
    <property type="protein sequence ID" value="THV11684.1"/>
    <property type="molecule type" value="Genomic_DNA"/>
</dbReference>
<dbReference type="RefSeq" id="WP_136559731.1">
    <property type="nucleotide sequence ID" value="NZ_STGT01000005.1"/>
</dbReference>
<protein>
    <recommendedName>
        <fullName evidence="4">1,4-alpha-glucan branching enzyme</fullName>
    </recommendedName>
</protein>
<gene>
    <name evidence="2" type="ORF">E9677_19490</name>
</gene>
<comment type="caution">
    <text evidence="2">The sequence shown here is derived from an EMBL/GenBank/DDBJ whole genome shotgun (WGS) entry which is preliminary data.</text>
</comment>
<accession>A0ABY2QQK9</accession>
<dbReference type="Proteomes" id="UP000309667">
    <property type="component" value="Unassembled WGS sequence"/>
</dbReference>
<organism evidence="2 3">
    <name type="scientific">Rhizobium rhizophilum</name>
    <dbReference type="NCBI Taxonomy" id="1850373"/>
    <lineage>
        <taxon>Bacteria</taxon>
        <taxon>Pseudomonadati</taxon>
        <taxon>Pseudomonadota</taxon>
        <taxon>Alphaproteobacteria</taxon>
        <taxon>Hyphomicrobiales</taxon>
        <taxon>Rhizobiaceae</taxon>
        <taxon>Rhizobium/Agrobacterium group</taxon>
        <taxon>Rhizobium</taxon>
    </lineage>
</organism>
<evidence type="ECO:0000313" key="2">
    <source>
        <dbReference type="EMBL" id="THV11684.1"/>
    </source>
</evidence>